<dbReference type="AlphaFoldDB" id="A0A9W7CJX2"/>
<evidence type="ECO:0000313" key="2">
    <source>
        <dbReference type="Proteomes" id="UP001165121"/>
    </source>
</evidence>
<protein>
    <submittedName>
        <fullName evidence="1">Unnamed protein product</fullName>
    </submittedName>
</protein>
<comment type="caution">
    <text evidence="1">The sequence shown here is derived from an EMBL/GenBank/DDBJ whole genome shotgun (WGS) entry which is preliminary data.</text>
</comment>
<dbReference type="Proteomes" id="UP001165121">
    <property type="component" value="Unassembled WGS sequence"/>
</dbReference>
<gene>
    <name evidence="1" type="ORF">Pfra01_000891500</name>
</gene>
<keyword evidence="2" id="KW-1185">Reference proteome</keyword>
<organism evidence="1 2">
    <name type="scientific">Phytophthora fragariaefolia</name>
    <dbReference type="NCBI Taxonomy" id="1490495"/>
    <lineage>
        <taxon>Eukaryota</taxon>
        <taxon>Sar</taxon>
        <taxon>Stramenopiles</taxon>
        <taxon>Oomycota</taxon>
        <taxon>Peronosporomycetes</taxon>
        <taxon>Peronosporales</taxon>
        <taxon>Peronosporaceae</taxon>
        <taxon>Phytophthora</taxon>
    </lineage>
</organism>
<name>A0A9W7CJX2_9STRA</name>
<sequence length="215" mass="23543">MPDEAISIQASGLAIVVKLWRQFTRRAVGRPEHSDLDFALWERTTGFRLLLSSNGSSGSLTESDRPRPSIWRRRQRGGLTTKLGTRGSRFLSGSGSGVLRMLAARSSVRRKYCWSLRCCNTSSRPSFGLRGSTREEIGTGIVVNPVLSGPTSLRRGSKRFLTRELKRPQMPPQLLTHRPMIPAADQADVQAELGATAAAQARLDVLAGLAMTAQN</sequence>
<dbReference type="EMBL" id="BSXT01000820">
    <property type="protein sequence ID" value="GMF34575.1"/>
    <property type="molecule type" value="Genomic_DNA"/>
</dbReference>
<accession>A0A9W7CJX2</accession>
<proteinExistence type="predicted"/>
<reference evidence="1" key="1">
    <citation type="submission" date="2023-04" db="EMBL/GenBank/DDBJ databases">
        <title>Phytophthora fragariaefolia NBRC 109709.</title>
        <authorList>
            <person name="Ichikawa N."/>
            <person name="Sato H."/>
            <person name="Tonouchi N."/>
        </authorList>
    </citation>
    <scope>NUCLEOTIDE SEQUENCE</scope>
    <source>
        <strain evidence="1">NBRC 109709</strain>
    </source>
</reference>
<evidence type="ECO:0000313" key="1">
    <source>
        <dbReference type="EMBL" id="GMF34575.1"/>
    </source>
</evidence>